<dbReference type="EMBL" id="CP146203">
    <property type="protein sequence ID" value="XBH22468.1"/>
    <property type="molecule type" value="Genomic_DNA"/>
</dbReference>
<name>A0AAU7DZR5_9MICO</name>
<feature type="signal peptide" evidence="1">
    <location>
        <begin position="1"/>
        <end position="23"/>
    </location>
</feature>
<organism evidence="2">
    <name type="scientific">Jonesiaceae bacterium BS-20</name>
    <dbReference type="NCBI Taxonomy" id="3120821"/>
    <lineage>
        <taxon>Bacteria</taxon>
        <taxon>Bacillati</taxon>
        <taxon>Actinomycetota</taxon>
        <taxon>Actinomycetes</taxon>
        <taxon>Micrococcales</taxon>
        <taxon>Jonesiaceae</taxon>
    </lineage>
</organism>
<evidence type="ECO:0000313" key="2">
    <source>
        <dbReference type="EMBL" id="XBH22468.1"/>
    </source>
</evidence>
<protein>
    <submittedName>
        <fullName evidence="2">Uncharacterized protein</fullName>
    </submittedName>
</protein>
<feature type="chain" id="PRO_5043571305" evidence="1">
    <location>
        <begin position="24"/>
        <end position="177"/>
    </location>
</feature>
<accession>A0AAU7DZR5</accession>
<proteinExistence type="predicted"/>
<evidence type="ECO:0000256" key="1">
    <source>
        <dbReference type="SAM" id="SignalP"/>
    </source>
</evidence>
<dbReference type="AlphaFoldDB" id="A0AAU7DZR5"/>
<reference evidence="2" key="1">
    <citation type="submission" date="2024-02" db="EMBL/GenBank/DDBJ databases">
        <title>Tomenella chthoni gen. nov. sp. nov., a member of the family Jonesiaceae isolated from bat guano.</title>
        <authorList>
            <person name="Miller S.L."/>
            <person name="King J."/>
            <person name="Sankaranarayanan K."/>
            <person name="Lawson P.A."/>
        </authorList>
    </citation>
    <scope>NUCLEOTIDE SEQUENCE</scope>
    <source>
        <strain evidence="2">BS-20</strain>
    </source>
</reference>
<gene>
    <name evidence="2" type="ORF">V5R04_04385</name>
</gene>
<sequence>MRKFGVLFSMVLSAILLGGPASASIADVPAVSSWTPQVEIQQMLVDLSGTQSENLIQDAIDSGNAVQILVDSDTADFLAVVKLEEIDEAVAPLAISPVGPGCGTNAACIRSNNAWLGYAGTGTKIQNWTNATLIRDGSALHRTTFSWGAHNLTPQPNVTFTFPTPVTVKKIYRVSLI</sequence>
<keyword evidence="1" id="KW-0732">Signal</keyword>